<accession>A0A8T9C048</accession>
<reference evidence="14 15" key="1">
    <citation type="submission" date="2018-05" db="EMBL/GenBank/DDBJ databases">
        <title>Genome sequencing and assembly of the regulated plant pathogen Lachnellula willkommii and related sister species for the development of diagnostic species identification markers.</title>
        <authorList>
            <person name="Giroux E."/>
            <person name="Bilodeau G."/>
        </authorList>
    </citation>
    <scope>NUCLEOTIDE SEQUENCE [LARGE SCALE GENOMIC DNA]</scope>
    <source>
        <strain evidence="14 15">CBS 268.59</strain>
    </source>
</reference>
<keyword evidence="15" id="KW-1185">Reference proteome</keyword>
<dbReference type="CDD" id="cd15518">
    <property type="entry name" value="PHD_Ecm5p_Lid2p_like"/>
    <property type="match status" value="1"/>
</dbReference>
<comment type="subcellular location">
    <subcellularLocation>
        <location evidence="1">Nucleus</location>
    </subcellularLocation>
</comment>
<dbReference type="PROSITE" id="PS50016">
    <property type="entry name" value="ZF_PHD_2"/>
    <property type="match status" value="2"/>
</dbReference>
<dbReference type="InterPro" id="IPR019787">
    <property type="entry name" value="Znf_PHD-finger"/>
</dbReference>
<evidence type="ECO:0000256" key="4">
    <source>
        <dbReference type="ARBA" id="ARBA00022771"/>
    </source>
</evidence>
<feature type="compositionally biased region" description="Pro residues" evidence="9">
    <location>
        <begin position="350"/>
        <end position="359"/>
    </location>
</feature>
<dbReference type="Pfam" id="PF01388">
    <property type="entry name" value="ARID"/>
    <property type="match status" value="1"/>
</dbReference>
<dbReference type="InterPro" id="IPR003349">
    <property type="entry name" value="JmjN"/>
</dbReference>
<feature type="region of interest" description="Disordered" evidence="9">
    <location>
        <begin position="343"/>
        <end position="500"/>
    </location>
</feature>
<sequence>MVQVPNATAASSSTMRASPASGTNSNAPSIRGKPGGNGTSNNPAAAPLPLSAMHSHPLDLTSVERRGQPTASREAAKKIRPHGLQEAPTYKPTEEEFKDPFEYMKKIAPEASKYGICKIIPPDSWKPDFAIDTERFHFRTRKQELNSVEGSKYHIIQQAPPEFPAPPFLAPQKLTLCISTRANLTYLDQLAKFHKQHGTNLNRFPSVDKRPLDLYKLKKAVETRGGFEKVCKLKKWAEIGRDLGYSGKIMSSLSTSLKNSYQRWLFPYEEYLRLAKPGVHQQLEFEYGGPLTPSPANSPMKKSHQHTPSSLRGDSPAMRASDALNASMKDEFEKNMKNIPMLDAPAASAPTPPPAPQPQPVSSGFTPVNSGFTPVNSAPATFTPVNVNRRDREERSFTPPRRAPFDSPMSSAKNTPEYRPSALSSAPVVNGFTSNPLLKRQLSHDSIDSRSRKDSQPPGDDSESGGRRSKRLKKDAVPTVAGSHMTLFRPTPPRIPGERSSAPGEKCEHCGKNDDLPNFLICESCDLGFHTYCLDPPVTQKPDYDWHCPRCLVGDGQFGFEEGGIYSLKQFQEKAADFKEGYFQNKMPFDPVLNCPRPVTEDDIEREFWRLVASLEETVEVEYGADIHSTTHGSGFPTIEKNPRDPYSTDPWNLNIMPLHAESLFRHIKSDISGMTVPWLYVGMIFSTFCWHNEDHYAYSANYQHFGSTKTWYGIPGEDAEKFENAMREAVPELFETQPDLLFQLVTLLTPEQLQKAGVRVYALDQRAGQFVITFPQAYHAGFNHGFNFNEAVNFAPTDWEPFGDAGVERLQQFRRQPCFSHDELLWTAAEGSSGAPVTIQTAKWLAPALERLRDREVAQRKAFLDKHKEHEGPCVITDVIEGAGPRCHIGFVIDEEDVPEEEYQCTHCKAYAYLSRFKCTSSGKIMCLLHAGNFECCQMPQDQRYAGNNHTLHYRRTEEAIEAIHEKVAEKARLPEQWEEKVEKVLEEQPTPALKTLKSLLSEGEKIDFDLKSLPTLKSFVERCVEWVDEATNYIVRKQQNRRKNEKAWRKGSKAAEMEERDRELRKVDNIKKLLKEAAKIGFECPEITQLRERAEAIDIFQHDARMAMQNIILRKTHELEEMLERGRGFNVDMPEIEKLDKIVLQMKWNDRAREGRGQFLTLKEVISIIDEGVKLEIPDYNDYLNHYKEQRSLGMSWEAKAKELVKAEIVHYPQLEALSAQAQNLLLPVSPDTLAEVDQILNKQREAHRQIISLYERSRNPDITKRPKYTEVRETMEHLTELNSKPNGTLDLEKEQKRHEDWMRKGKKLFGKANAPLHILKSHMEYVLEHNVDCFDINSDKPRLPAEPASREPSPSDAKLHSWEDPRFREVFCICRRVEAGMMIECELCHEWYHGKCLKIARGKVKDDEKYTCPICDWRVRIPRDAARPKLEDLQAWQDEIPNLPFQPDEEDILSKIVDNAQEFRTHVAPFCNPVMATADESETQRFYLRKIEGAEILLAYETNFFRQELHKWSPVAPEPPPVLDSSKSTRKPRPTKLQKLMAQHGVDDPEQLPQNVRIKPHTIKRKSS</sequence>
<dbReference type="InterPro" id="IPR019786">
    <property type="entry name" value="Zinc_finger_PHD-type_CS"/>
</dbReference>
<dbReference type="GO" id="GO:0006355">
    <property type="term" value="P:regulation of DNA-templated transcription"/>
    <property type="evidence" value="ECO:0007669"/>
    <property type="project" value="TreeGrafter"/>
</dbReference>
<dbReference type="Pfam" id="PF02373">
    <property type="entry name" value="JmjC"/>
    <property type="match status" value="1"/>
</dbReference>
<dbReference type="PROSITE" id="PS51184">
    <property type="entry name" value="JMJC"/>
    <property type="match status" value="1"/>
</dbReference>
<evidence type="ECO:0000259" key="12">
    <source>
        <dbReference type="PROSITE" id="PS51183"/>
    </source>
</evidence>
<dbReference type="PANTHER" id="PTHR10694:SF33">
    <property type="entry name" value="LYSINE-SPECIFIC DEMETHYLASE 5"/>
    <property type="match status" value="1"/>
</dbReference>
<dbReference type="GO" id="GO:0003677">
    <property type="term" value="F:DNA binding"/>
    <property type="evidence" value="ECO:0007669"/>
    <property type="project" value="InterPro"/>
</dbReference>
<dbReference type="GO" id="GO:0005634">
    <property type="term" value="C:nucleus"/>
    <property type="evidence" value="ECO:0007669"/>
    <property type="project" value="UniProtKB-SubCell"/>
</dbReference>
<dbReference type="Gene3D" id="2.60.120.650">
    <property type="entry name" value="Cupin"/>
    <property type="match status" value="2"/>
</dbReference>
<evidence type="ECO:0000256" key="9">
    <source>
        <dbReference type="SAM" id="MobiDB-lite"/>
    </source>
</evidence>
<dbReference type="CDD" id="cd16100">
    <property type="entry name" value="ARID"/>
    <property type="match status" value="1"/>
</dbReference>
<organism evidence="14 15">
    <name type="scientific">Lachnellula suecica</name>
    <dbReference type="NCBI Taxonomy" id="602035"/>
    <lineage>
        <taxon>Eukaryota</taxon>
        <taxon>Fungi</taxon>
        <taxon>Dikarya</taxon>
        <taxon>Ascomycota</taxon>
        <taxon>Pezizomycotina</taxon>
        <taxon>Leotiomycetes</taxon>
        <taxon>Helotiales</taxon>
        <taxon>Lachnaceae</taxon>
        <taxon>Lachnellula</taxon>
    </lineage>
</organism>
<dbReference type="GO" id="GO:0034647">
    <property type="term" value="F:histone H3K4me/H3K4me2/H3K4me3 demethylase activity"/>
    <property type="evidence" value="ECO:0007669"/>
    <property type="project" value="TreeGrafter"/>
</dbReference>
<evidence type="ECO:0000259" key="11">
    <source>
        <dbReference type="PROSITE" id="PS51011"/>
    </source>
</evidence>
<dbReference type="Pfam" id="PF02928">
    <property type="entry name" value="zf-C5HC2"/>
    <property type="match status" value="1"/>
</dbReference>
<evidence type="ECO:0000256" key="7">
    <source>
        <dbReference type="ARBA" id="ARBA00023242"/>
    </source>
</evidence>
<dbReference type="GO" id="GO:0008270">
    <property type="term" value="F:zinc ion binding"/>
    <property type="evidence" value="ECO:0007669"/>
    <property type="project" value="UniProtKB-KW"/>
</dbReference>
<evidence type="ECO:0000259" key="10">
    <source>
        <dbReference type="PROSITE" id="PS50016"/>
    </source>
</evidence>
<dbReference type="SMART" id="SM00249">
    <property type="entry name" value="PHD"/>
    <property type="match status" value="2"/>
</dbReference>
<dbReference type="Pfam" id="PF02375">
    <property type="entry name" value="JmjN"/>
    <property type="match status" value="1"/>
</dbReference>
<keyword evidence="2" id="KW-0479">Metal-binding</keyword>
<evidence type="ECO:0000256" key="5">
    <source>
        <dbReference type="ARBA" id="ARBA00022833"/>
    </source>
</evidence>
<feature type="domain" description="ARID" evidence="11">
    <location>
        <begin position="180"/>
        <end position="273"/>
    </location>
</feature>
<evidence type="ECO:0000313" key="15">
    <source>
        <dbReference type="Proteomes" id="UP000469558"/>
    </source>
</evidence>
<feature type="domain" description="PHD-type" evidence="10">
    <location>
        <begin position="1372"/>
        <end position="1421"/>
    </location>
</feature>
<feature type="compositionally biased region" description="Polar residues" evidence="9">
    <location>
        <begin position="361"/>
        <end position="386"/>
    </location>
</feature>
<keyword evidence="3" id="KW-0677">Repeat</keyword>
<dbReference type="PANTHER" id="PTHR10694">
    <property type="entry name" value="LYSINE-SPECIFIC DEMETHYLASE"/>
    <property type="match status" value="1"/>
</dbReference>
<dbReference type="Gene3D" id="3.30.40.10">
    <property type="entry name" value="Zinc/RING finger domain, C3HC4 (zinc finger)"/>
    <property type="match status" value="2"/>
</dbReference>
<feature type="region of interest" description="Disordered" evidence="9">
    <location>
        <begin position="285"/>
        <end position="317"/>
    </location>
</feature>
<dbReference type="InterPro" id="IPR001965">
    <property type="entry name" value="Znf_PHD"/>
</dbReference>
<feature type="domain" description="JmjN" evidence="12">
    <location>
        <begin position="87"/>
        <end position="128"/>
    </location>
</feature>
<dbReference type="OrthoDB" id="1678912at2759"/>
<dbReference type="InterPro" id="IPR001606">
    <property type="entry name" value="ARID_dom"/>
</dbReference>
<feature type="compositionally biased region" description="Basic residues" evidence="9">
    <location>
        <begin position="1561"/>
        <end position="1571"/>
    </location>
</feature>
<keyword evidence="5" id="KW-0862">Zinc</keyword>
<keyword evidence="4 8" id="KW-0863">Zinc-finger</keyword>
<dbReference type="Pfam" id="PF08429">
    <property type="entry name" value="PLU-1"/>
    <property type="match status" value="1"/>
</dbReference>
<evidence type="ECO:0000259" key="13">
    <source>
        <dbReference type="PROSITE" id="PS51184"/>
    </source>
</evidence>
<dbReference type="SUPFAM" id="SSF46774">
    <property type="entry name" value="ARID-like"/>
    <property type="match status" value="1"/>
</dbReference>
<dbReference type="SMART" id="SM00501">
    <property type="entry name" value="BRIGHT"/>
    <property type="match status" value="1"/>
</dbReference>
<evidence type="ECO:0000256" key="3">
    <source>
        <dbReference type="ARBA" id="ARBA00022737"/>
    </source>
</evidence>
<dbReference type="InterPro" id="IPR004198">
    <property type="entry name" value="Znf_C5HC2"/>
</dbReference>
<gene>
    <name evidence="14" type="primary">lid2</name>
    <name evidence="14" type="ORF">LSUE1_G008397</name>
</gene>
<comment type="caution">
    <text evidence="14">The sequence shown here is derived from an EMBL/GenBank/DDBJ whole genome shotgun (WGS) entry which is preliminary data.</text>
</comment>
<proteinExistence type="predicted"/>
<protein>
    <submittedName>
        <fullName evidence="14">Lid2 complex component lid2</fullName>
    </submittedName>
</protein>
<feature type="compositionally biased region" description="Basic and acidic residues" evidence="9">
    <location>
        <begin position="442"/>
        <end position="455"/>
    </location>
</feature>
<dbReference type="Pfam" id="PF00628">
    <property type="entry name" value="PHD"/>
    <property type="match status" value="2"/>
</dbReference>
<keyword evidence="7" id="KW-0539">Nucleus</keyword>
<dbReference type="SMART" id="SM00558">
    <property type="entry name" value="JmjC"/>
    <property type="match status" value="1"/>
</dbReference>
<name>A0A8T9C048_9HELO</name>
<dbReference type="InterPro" id="IPR013637">
    <property type="entry name" value="Lys_sp_deMease-like_dom"/>
</dbReference>
<feature type="compositionally biased region" description="Low complexity" evidence="9">
    <location>
        <begin position="7"/>
        <end position="21"/>
    </location>
</feature>
<feature type="domain" description="PHD-type" evidence="10">
    <location>
        <begin position="504"/>
        <end position="554"/>
    </location>
</feature>
<feature type="region of interest" description="Disordered" evidence="9">
    <location>
        <begin position="64"/>
        <end position="86"/>
    </location>
</feature>
<feature type="region of interest" description="Disordered" evidence="9">
    <location>
        <begin position="1518"/>
        <end position="1571"/>
    </location>
</feature>
<evidence type="ECO:0000256" key="2">
    <source>
        <dbReference type="ARBA" id="ARBA00022723"/>
    </source>
</evidence>
<dbReference type="SMART" id="SM00545">
    <property type="entry name" value="JmjN"/>
    <property type="match status" value="1"/>
</dbReference>
<feature type="domain" description="JmjC" evidence="13">
    <location>
        <begin position="646"/>
        <end position="812"/>
    </location>
</feature>
<dbReference type="InterPro" id="IPR011011">
    <property type="entry name" value="Znf_FYVE_PHD"/>
</dbReference>
<keyword evidence="6" id="KW-0408">Iron</keyword>
<dbReference type="InterPro" id="IPR003347">
    <property type="entry name" value="JmjC_dom"/>
</dbReference>
<dbReference type="InterPro" id="IPR036431">
    <property type="entry name" value="ARID_dom_sf"/>
</dbReference>
<feature type="region of interest" description="Disordered" evidence="9">
    <location>
        <begin position="1"/>
        <end position="52"/>
    </location>
</feature>
<evidence type="ECO:0000313" key="14">
    <source>
        <dbReference type="EMBL" id="TVY64318.1"/>
    </source>
</evidence>
<feature type="non-terminal residue" evidence="14">
    <location>
        <position position="1571"/>
    </location>
</feature>
<dbReference type="FunFam" id="3.30.40.10:FF:000322">
    <property type="entry name" value="PHD transcription factor (Rum1)"/>
    <property type="match status" value="1"/>
</dbReference>
<dbReference type="PROSITE" id="PS51183">
    <property type="entry name" value="JMJN"/>
    <property type="match status" value="1"/>
</dbReference>
<dbReference type="Proteomes" id="UP000469558">
    <property type="component" value="Unassembled WGS sequence"/>
</dbReference>
<dbReference type="SMART" id="SM01014">
    <property type="entry name" value="ARID"/>
    <property type="match status" value="1"/>
</dbReference>
<dbReference type="Gene3D" id="1.10.150.60">
    <property type="entry name" value="ARID DNA-binding domain"/>
    <property type="match status" value="1"/>
</dbReference>
<dbReference type="SUPFAM" id="SSF51197">
    <property type="entry name" value="Clavaminate synthase-like"/>
    <property type="match status" value="1"/>
</dbReference>
<dbReference type="PROSITE" id="PS01359">
    <property type="entry name" value="ZF_PHD_1"/>
    <property type="match status" value="2"/>
</dbReference>
<dbReference type="PROSITE" id="PS51011">
    <property type="entry name" value="ARID"/>
    <property type="match status" value="1"/>
</dbReference>
<dbReference type="GO" id="GO:0000785">
    <property type="term" value="C:chromatin"/>
    <property type="evidence" value="ECO:0007669"/>
    <property type="project" value="TreeGrafter"/>
</dbReference>
<evidence type="ECO:0000256" key="6">
    <source>
        <dbReference type="ARBA" id="ARBA00023004"/>
    </source>
</evidence>
<dbReference type="EMBL" id="QGMK01001755">
    <property type="protein sequence ID" value="TVY64318.1"/>
    <property type="molecule type" value="Genomic_DNA"/>
</dbReference>
<dbReference type="SUPFAM" id="SSF57903">
    <property type="entry name" value="FYVE/PHD zinc finger"/>
    <property type="match status" value="2"/>
</dbReference>
<feature type="compositionally biased region" description="Low complexity" evidence="9">
    <location>
        <begin position="40"/>
        <end position="52"/>
    </location>
</feature>
<evidence type="ECO:0000256" key="1">
    <source>
        <dbReference type="ARBA" id="ARBA00004123"/>
    </source>
</evidence>
<dbReference type="FunFam" id="2.60.120.650:FF:000014">
    <property type="entry name" value="PHD transcription factor (Rum1)"/>
    <property type="match status" value="1"/>
</dbReference>
<dbReference type="InterPro" id="IPR013083">
    <property type="entry name" value="Znf_RING/FYVE/PHD"/>
</dbReference>
<evidence type="ECO:0000256" key="8">
    <source>
        <dbReference type="PROSITE-ProRule" id="PRU00146"/>
    </source>
</evidence>